<evidence type="ECO:0000256" key="1">
    <source>
        <dbReference type="SAM" id="SignalP"/>
    </source>
</evidence>
<accession>A0AAQ3T4M8</accession>
<reference evidence="2 3" key="1">
    <citation type="submission" date="2024-02" db="EMBL/GenBank/DDBJ databases">
        <title>High-quality chromosome-scale genome assembly of Pensacola bahiagrass (Paspalum notatum Flugge var. saurae).</title>
        <authorList>
            <person name="Vega J.M."/>
            <person name="Podio M."/>
            <person name="Orjuela J."/>
            <person name="Siena L.A."/>
            <person name="Pessino S.C."/>
            <person name="Combes M.C."/>
            <person name="Mariac C."/>
            <person name="Albertini E."/>
            <person name="Pupilli F."/>
            <person name="Ortiz J.P.A."/>
            <person name="Leblanc O."/>
        </authorList>
    </citation>
    <scope>NUCLEOTIDE SEQUENCE [LARGE SCALE GENOMIC DNA]</scope>
    <source>
        <strain evidence="2">R1</strain>
        <tissue evidence="2">Leaf</tissue>
    </source>
</reference>
<sequence>MLPASASFLLPTFPNATPVPVLLVALALALALGSPPRPPHFVLFSPPACFWSLQRCRYVLNHGEEERGLLPHCCRCCSLVSTLHPVIPSPNRLLLAAAACCWFSISPGKVEHACIRQGGIWDIARNRKDEIVMDQFQGCFGLRRNQAPESKCRN</sequence>
<gene>
    <name evidence="2" type="ORF">U9M48_015651</name>
</gene>
<dbReference type="EMBL" id="CP144747">
    <property type="protein sequence ID" value="WVZ66436.1"/>
    <property type="molecule type" value="Genomic_DNA"/>
</dbReference>
<feature type="signal peptide" evidence="1">
    <location>
        <begin position="1"/>
        <end position="33"/>
    </location>
</feature>
<dbReference type="Proteomes" id="UP001341281">
    <property type="component" value="Chromosome 03"/>
</dbReference>
<evidence type="ECO:0008006" key="4">
    <source>
        <dbReference type="Google" id="ProtNLM"/>
    </source>
</evidence>
<organism evidence="2 3">
    <name type="scientific">Paspalum notatum var. saurae</name>
    <dbReference type="NCBI Taxonomy" id="547442"/>
    <lineage>
        <taxon>Eukaryota</taxon>
        <taxon>Viridiplantae</taxon>
        <taxon>Streptophyta</taxon>
        <taxon>Embryophyta</taxon>
        <taxon>Tracheophyta</taxon>
        <taxon>Spermatophyta</taxon>
        <taxon>Magnoliopsida</taxon>
        <taxon>Liliopsida</taxon>
        <taxon>Poales</taxon>
        <taxon>Poaceae</taxon>
        <taxon>PACMAD clade</taxon>
        <taxon>Panicoideae</taxon>
        <taxon>Andropogonodae</taxon>
        <taxon>Paspaleae</taxon>
        <taxon>Paspalinae</taxon>
        <taxon>Paspalum</taxon>
    </lineage>
</organism>
<proteinExistence type="predicted"/>
<keyword evidence="1" id="KW-0732">Signal</keyword>
<evidence type="ECO:0000313" key="3">
    <source>
        <dbReference type="Proteomes" id="UP001341281"/>
    </source>
</evidence>
<protein>
    <recommendedName>
        <fullName evidence="4">Secreted protein</fullName>
    </recommendedName>
</protein>
<keyword evidence="3" id="KW-1185">Reference proteome</keyword>
<evidence type="ECO:0000313" key="2">
    <source>
        <dbReference type="EMBL" id="WVZ66436.1"/>
    </source>
</evidence>
<dbReference type="AlphaFoldDB" id="A0AAQ3T4M8"/>
<name>A0AAQ3T4M8_PASNO</name>
<feature type="chain" id="PRO_5042987787" description="Secreted protein" evidence="1">
    <location>
        <begin position="34"/>
        <end position="154"/>
    </location>
</feature>